<comment type="caution">
    <text evidence="2">The sequence shown here is derived from an EMBL/GenBank/DDBJ whole genome shotgun (WGS) entry which is preliminary data.</text>
</comment>
<gene>
    <name evidence="2" type="ORF">AMEX_G13299</name>
</gene>
<dbReference type="AlphaFoldDB" id="A0A8T2LU13"/>
<dbReference type="Proteomes" id="UP000752171">
    <property type="component" value="Unassembled WGS sequence"/>
</dbReference>
<accession>A0A8T2LU13</accession>
<dbReference type="EMBL" id="JAICCE010000010">
    <property type="protein sequence ID" value="KAG9272311.1"/>
    <property type="molecule type" value="Genomic_DNA"/>
</dbReference>
<organism evidence="2 3">
    <name type="scientific">Astyanax mexicanus</name>
    <name type="common">Blind cave fish</name>
    <name type="synonym">Astyanax fasciatus mexicanus</name>
    <dbReference type="NCBI Taxonomy" id="7994"/>
    <lineage>
        <taxon>Eukaryota</taxon>
        <taxon>Metazoa</taxon>
        <taxon>Chordata</taxon>
        <taxon>Craniata</taxon>
        <taxon>Vertebrata</taxon>
        <taxon>Euteleostomi</taxon>
        <taxon>Actinopterygii</taxon>
        <taxon>Neopterygii</taxon>
        <taxon>Teleostei</taxon>
        <taxon>Ostariophysi</taxon>
        <taxon>Characiformes</taxon>
        <taxon>Characoidei</taxon>
        <taxon>Acestrorhamphidae</taxon>
        <taxon>Acestrorhamphinae</taxon>
        <taxon>Astyanax</taxon>
    </lineage>
</organism>
<reference evidence="2 3" key="1">
    <citation type="submission" date="2021-07" db="EMBL/GenBank/DDBJ databases">
        <authorList>
            <person name="Imarazene B."/>
            <person name="Zahm M."/>
            <person name="Klopp C."/>
            <person name="Cabau C."/>
            <person name="Beille S."/>
            <person name="Jouanno E."/>
            <person name="Castinel A."/>
            <person name="Lluch J."/>
            <person name="Gil L."/>
            <person name="Kuchtly C."/>
            <person name="Lopez Roques C."/>
            <person name="Donnadieu C."/>
            <person name="Parrinello H."/>
            <person name="Journot L."/>
            <person name="Du K."/>
            <person name="Schartl M."/>
            <person name="Retaux S."/>
            <person name="Guiguen Y."/>
        </authorList>
    </citation>
    <scope>NUCLEOTIDE SEQUENCE [LARGE SCALE GENOMIC DNA]</scope>
    <source>
        <strain evidence="2">Pach_M1</strain>
        <tissue evidence="2">Testis</tissue>
    </source>
</reference>
<evidence type="ECO:0000256" key="1">
    <source>
        <dbReference type="SAM" id="MobiDB-lite"/>
    </source>
</evidence>
<feature type="region of interest" description="Disordered" evidence="1">
    <location>
        <begin position="34"/>
        <end position="53"/>
    </location>
</feature>
<sequence>MSFIINIYFICTKKYRLLGQRIYNVANSACCKSAQTEQDDEQTSEQDQPEDEIQYSAVDFRKKREDAQNQAEEIREETIYSGLASLGVE</sequence>
<feature type="compositionally biased region" description="Acidic residues" evidence="1">
    <location>
        <begin position="37"/>
        <end position="53"/>
    </location>
</feature>
<evidence type="ECO:0000313" key="2">
    <source>
        <dbReference type="EMBL" id="KAG9272311.1"/>
    </source>
</evidence>
<protein>
    <submittedName>
        <fullName evidence="2">Uncharacterized protein</fullName>
    </submittedName>
</protein>
<name>A0A8T2LU13_ASTMX</name>
<proteinExistence type="predicted"/>
<evidence type="ECO:0000313" key="3">
    <source>
        <dbReference type="Proteomes" id="UP000752171"/>
    </source>
</evidence>